<gene>
    <name evidence="1" type="ORF">S03H2_36068</name>
</gene>
<name>X1H7K2_9ZZZZ</name>
<protein>
    <submittedName>
        <fullName evidence="1">Uncharacterized protein</fullName>
    </submittedName>
</protein>
<sequence>MKRYSMQLIAYSNSVEIIAESPEEAIAKLHQNYGLSELGIADTGEEVLSVEEVKKTNKYGYNSFPFISRCSKSGRFKMSASTCPPSCILLRKEPACAA</sequence>
<organism evidence="1">
    <name type="scientific">marine sediment metagenome</name>
    <dbReference type="NCBI Taxonomy" id="412755"/>
    <lineage>
        <taxon>unclassified sequences</taxon>
        <taxon>metagenomes</taxon>
        <taxon>ecological metagenomes</taxon>
    </lineage>
</organism>
<proteinExistence type="predicted"/>
<feature type="non-terminal residue" evidence="1">
    <location>
        <position position="98"/>
    </location>
</feature>
<dbReference type="AlphaFoldDB" id="X1H7K2"/>
<comment type="caution">
    <text evidence="1">The sequence shown here is derived from an EMBL/GenBank/DDBJ whole genome shotgun (WGS) entry which is preliminary data.</text>
</comment>
<reference evidence="1" key="1">
    <citation type="journal article" date="2014" name="Front. Microbiol.">
        <title>High frequency of phylogenetically diverse reductive dehalogenase-homologous genes in deep subseafloor sedimentary metagenomes.</title>
        <authorList>
            <person name="Kawai M."/>
            <person name="Futagami T."/>
            <person name="Toyoda A."/>
            <person name="Takaki Y."/>
            <person name="Nishi S."/>
            <person name="Hori S."/>
            <person name="Arai W."/>
            <person name="Tsubouchi T."/>
            <person name="Morono Y."/>
            <person name="Uchiyama I."/>
            <person name="Ito T."/>
            <person name="Fujiyama A."/>
            <person name="Inagaki F."/>
            <person name="Takami H."/>
        </authorList>
    </citation>
    <scope>NUCLEOTIDE SEQUENCE</scope>
    <source>
        <strain evidence="1">Expedition CK06-06</strain>
    </source>
</reference>
<accession>X1H7K2</accession>
<dbReference type="EMBL" id="BARU01022111">
    <property type="protein sequence ID" value="GAH53020.1"/>
    <property type="molecule type" value="Genomic_DNA"/>
</dbReference>
<evidence type="ECO:0000313" key="1">
    <source>
        <dbReference type="EMBL" id="GAH53020.1"/>
    </source>
</evidence>